<dbReference type="SUPFAM" id="SSF52777">
    <property type="entry name" value="CoA-dependent acyltransferases"/>
    <property type="match status" value="1"/>
</dbReference>
<dbReference type="InterPro" id="IPR023213">
    <property type="entry name" value="CAT-like_dom_sf"/>
</dbReference>
<comment type="caution">
    <text evidence="1">The sequence shown here is derived from an EMBL/GenBank/DDBJ whole genome shotgun (WGS) entry which is preliminary data.</text>
</comment>
<dbReference type="PANTHER" id="PTHR42034">
    <property type="entry name" value="CHROMOSOME 7, WHOLE GENOME SHOTGUN SEQUENCE-RELATED"/>
    <property type="match status" value="1"/>
</dbReference>
<name>A0ABR4FIH5_9EURO</name>
<evidence type="ECO:0000313" key="1">
    <source>
        <dbReference type="EMBL" id="KAL2783046.1"/>
    </source>
</evidence>
<dbReference type="Gene3D" id="3.30.559.30">
    <property type="entry name" value="Nonribosomal peptide synthetase, condensation domain"/>
    <property type="match status" value="1"/>
</dbReference>
<sequence>MSRPSATIFGSLFHYTVPSPQEIDTWVQDTLIVHSPKDSRSAEQLEYDLEPTQLWMLHYLPRSRELLFRAPHWRTDARGMLLHQNEFLTLLAAGTRAGQFDGTEVSRLVPPFDQIAGLSSDITPEMGPASDAVLGVLFTGSTPVSINEARPGNTPKRSQRLAMTLPRELTTKIINASRARNQTVTTTVHAALIMATRRHVPATGRLFGFNPFDVRNRLPEPWNTAAGCAILGHTGKPVSIDFLEHPDFNTVATHLSTFYSADLQPLFGHMVDLHRKIGEIMSMPFEDALNMPGAARPELSSLGVVDKYLKTKYSGPAGAFDVQDWWLGVQMMNRALQMYLWTRDGSMVLGCNYNEAFYPAEFVELFVEEWKGVLIKELGISE</sequence>
<protein>
    <submittedName>
        <fullName evidence="1">Uncharacterized protein</fullName>
    </submittedName>
</protein>
<proteinExistence type="predicted"/>
<dbReference type="Gene3D" id="3.30.559.10">
    <property type="entry name" value="Chloramphenicol acetyltransferase-like domain"/>
    <property type="match status" value="1"/>
</dbReference>
<organism evidence="1 2">
    <name type="scientific">Aspergillus keveii</name>
    <dbReference type="NCBI Taxonomy" id="714993"/>
    <lineage>
        <taxon>Eukaryota</taxon>
        <taxon>Fungi</taxon>
        <taxon>Dikarya</taxon>
        <taxon>Ascomycota</taxon>
        <taxon>Pezizomycotina</taxon>
        <taxon>Eurotiomycetes</taxon>
        <taxon>Eurotiomycetidae</taxon>
        <taxon>Eurotiales</taxon>
        <taxon>Aspergillaceae</taxon>
        <taxon>Aspergillus</taxon>
        <taxon>Aspergillus subgen. Nidulantes</taxon>
    </lineage>
</organism>
<accession>A0ABR4FIH5</accession>
<dbReference type="EMBL" id="JBFTWV010000278">
    <property type="protein sequence ID" value="KAL2783046.1"/>
    <property type="molecule type" value="Genomic_DNA"/>
</dbReference>
<reference evidence="1 2" key="1">
    <citation type="submission" date="2024-07" db="EMBL/GenBank/DDBJ databases">
        <title>Section-level genome sequencing and comparative genomics of Aspergillus sections Usti and Cavernicolus.</title>
        <authorList>
            <consortium name="Lawrence Berkeley National Laboratory"/>
            <person name="Nybo J.L."/>
            <person name="Vesth T.C."/>
            <person name="Theobald S."/>
            <person name="Frisvad J.C."/>
            <person name="Larsen T.O."/>
            <person name="Kjaerboelling I."/>
            <person name="Rothschild-Mancinelli K."/>
            <person name="Lyhne E.K."/>
            <person name="Kogle M.E."/>
            <person name="Barry K."/>
            <person name="Clum A."/>
            <person name="Na H."/>
            <person name="Ledsgaard L."/>
            <person name="Lin J."/>
            <person name="Lipzen A."/>
            <person name="Kuo A."/>
            <person name="Riley R."/>
            <person name="Mondo S."/>
            <person name="Labutti K."/>
            <person name="Haridas S."/>
            <person name="Pangalinan J."/>
            <person name="Salamov A.A."/>
            <person name="Simmons B.A."/>
            <person name="Magnuson J.K."/>
            <person name="Chen J."/>
            <person name="Drula E."/>
            <person name="Henrissat B."/>
            <person name="Wiebenga A."/>
            <person name="Lubbers R.J."/>
            <person name="Gomes A.C."/>
            <person name="Makela M.R."/>
            <person name="Stajich J."/>
            <person name="Grigoriev I.V."/>
            <person name="Mortensen U.H."/>
            <person name="De Vries R.P."/>
            <person name="Baker S.E."/>
            <person name="Andersen M.R."/>
        </authorList>
    </citation>
    <scope>NUCLEOTIDE SEQUENCE [LARGE SCALE GENOMIC DNA]</scope>
    <source>
        <strain evidence="1 2">CBS 209.92</strain>
    </source>
</reference>
<evidence type="ECO:0000313" key="2">
    <source>
        <dbReference type="Proteomes" id="UP001610563"/>
    </source>
</evidence>
<dbReference type="Proteomes" id="UP001610563">
    <property type="component" value="Unassembled WGS sequence"/>
</dbReference>
<dbReference type="PANTHER" id="PTHR42034:SF1">
    <property type="entry name" value="CONDENSATION DOMAIN-CONTAINING PROTEIN"/>
    <property type="match status" value="1"/>
</dbReference>
<gene>
    <name evidence="1" type="ORF">BJX66DRAFT_319243</name>
</gene>
<keyword evidence="2" id="KW-1185">Reference proteome</keyword>